<name>A0A411H8P0_FLAVE</name>
<dbReference type="InterPro" id="IPR015422">
    <property type="entry name" value="PyrdxlP-dep_Trfase_small"/>
</dbReference>
<dbReference type="PANTHER" id="PTHR43092:SF2">
    <property type="entry name" value="HERCYNYLCYSTEINE SULFOXIDE LYASE"/>
    <property type="match status" value="1"/>
</dbReference>
<dbReference type="EMBL" id="MH321456">
    <property type="protein sequence ID" value="QBB19874.1"/>
    <property type="molecule type" value="mRNA"/>
</dbReference>
<dbReference type="SMR" id="A0A411H8P0"/>
<feature type="domain" description="Aminotransferase class V" evidence="2">
    <location>
        <begin position="49"/>
        <end position="268"/>
    </location>
</feature>
<evidence type="ECO:0000256" key="1">
    <source>
        <dbReference type="ARBA" id="ARBA00022898"/>
    </source>
</evidence>
<sequence length="458" mass="51711">MVHHSWSMDYRAGFYDSTHPPPEFGHAMLKYFSLEPGYVNLNNGSFGTVPRPVTRFCNELTNKVEANPDRYHRFSFKPLLADSRERVAQLVGAHTDECVFVSNATAAINTIMRNLEWNAEDIIIQTTTTWRSTSRVMHYIADTRPYPMLSTFKLTFPTTHKAILEAFHAHIKGLKNNMLTVSENGRQVRKGKIVAVIDAIVANPASYMPWKDMVAICREEGVVSLVDGAHCLGQEVGINLSEIRPDFWISNCHKWLYSRRGSAVLYVPFRNQHLIRSSVPTSTHYVSPRDGLGGPKAPNFVMQHEWPGAIDFSSYLCIPTSLEFRAWLGGEEVINTYCRNLSIKGSKRLAAMLGTNVMDETPDSQLTLNMSNVKLPLPANVSNDKKTEVNDFLELSLLREYNVFAVTFYHNNAWWVRCSSQVFNDISDFEKLGTALIALCREVKMSVLNSHGEDATHA</sequence>
<evidence type="ECO:0000313" key="3">
    <source>
        <dbReference type="EMBL" id="QBB19874.1"/>
    </source>
</evidence>
<dbReference type="Pfam" id="PF00266">
    <property type="entry name" value="Aminotran_5"/>
    <property type="match status" value="1"/>
</dbReference>
<keyword evidence="1" id="KW-0663">Pyridoxal phosphate</keyword>
<dbReference type="InterPro" id="IPR015424">
    <property type="entry name" value="PyrdxlP-dep_Trfase"/>
</dbReference>
<proteinExistence type="evidence at transcript level"/>
<reference evidence="3" key="1">
    <citation type="submission" date="2018-05" db="EMBL/GenBank/DDBJ databases">
        <authorList>
            <person name="Lin J."/>
        </authorList>
    </citation>
    <scope>NUCLEOTIDE SEQUENCE</scope>
    <source>
        <strain evidence="3">YX74</strain>
    </source>
</reference>
<dbReference type="AlphaFoldDB" id="A0A411H8P0"/>
<dbReference type="SUPFAM" id="SSF53383">
    <property type="entry name" value="PLP-dependent transferases"/>
    <property type="match status" value="1"/>
</dbReference>
<dbReference type="Gene3D" id="3.90.1150.10">
    <property type="entry name" value="Aspartate Aminotransferase, domain 1"/>
    <property type="match status" value="1"/>
</dbReference>
<dbReference type="Gene3D" id="3.40.640.10">
    <property type="entry name" value="Type I PLP-dependent aspartate aminotransferase-like (Major domain)"/>
    <property type="match status" value="1"/>
</dbReference>
<gene>
    <name evidence="3" type="primary">egt3</name>
</gene>
<dbReference type="PANTHER" id="PTHR43092">
    <property type="entry name" value="L-CYSTEINE DESULFHYDRASE"/>
    <property type="match status" value="1"/>
</dbReference>
<accession>A0A411H8P0</accession>
<evidence type="ECO:0000259" key="2">
    <source>
        <dbReference type="Pfam" id="PF00266"/>
    </source>
</evidence>
<organism evidence="3">
    <name type="scientific">Flammulina velutipes</name>
    <name type="common">Agaricus velutipes</name>
    <dbReference type="NCBI Taxonomy" id="38945"/>
    <lineage>
        <taxon>Eukaryota</taxon>
        <taxon>Fungi</taxon>
        <taxon>Dikarya</taxon>
        <taxon>Basidiomycota</taxon>
        <taxon>Agaricomycotina</taxon>
        <taxon>Agaricomycetes</taxon>
        <taxon>Agaricomycetidae</taxon>
        <taxon>Agaricales</taxon>
        <taxon>Marasmiineae</taxon>
        <taxon>Physalacriaceae</taxon>
        <taxon>Flammulina</taxon>
    </lineage>
</organism>
<dbReference type="InterPro" id="IPR000192">
    <property type="entry name" value="Aminotrans_V_dom"/>
</dbReference>
<dbReference type="InterPro" id="IPR015421">
    <property type="entry name" value="PyrdxlP-dep_Trfase_major"/>
</dbReference>
<protein>
    <submittedName>
        <fullName evidence="3">PLP-cysteine desulfurase</fullName>
    </submittedName>
</protein>